<feature type="region of interest" description="Disordered" evidence="1">
    <location>
        <begin position="556"/>
        <end position="595"/>
    </location>
</feature>
<dbReference type="AlphaFoldDB" id="A0A1H3MGH2"/>
<reference evidence="3 4" key="1">
    <citation type="submission" date="2016-10" db="EMBL/GenBank/DDBJ databases">
        <authorList>
            <person name="de Groot N.N."/>
        </authorList>
    </citation>
    <scope>NUCLEOTIDE SEQUENCE [LARGE SCALE GENOMIC DNA]</scope>
    <source>
        <strain evidence="3 4">Nm1</strain>
    </source>
</reference>
<dbReference type="SUPFAM" id="SSF109604">
    <property type="entry name" value="HD-domain/PDEase-like"/>
    <property type="match status" value="1"/>
</dbReference>
<dbReference type="NCBIfam" id="NF041494">
    <property type="entry name" value="MobH"/>
    <property type="match status" value="1"/>
</dbReference>
<dbReference type="RefSeq" id="WP_176974027.1">
    <property type="nucleotide sequence ID" value="NZ_FNOY01000060.1"/>
</dbReference>
<organism evidence="3 4">
    <name type="scientific">Nitrosomonas halophila</name>
    <dbReference type="NCBI Taxonomy" id="44576"/>
    <lineage>
        <taxon>Bacteria</taxon>
        <taxon>Pseudomonadati</taxon>
        <taxon>Pseudomonadota</taxon>
        <taxon>Betaproteobacteria</taxon>
        <taxon>Nitrosomonadales</taxon>
        <taxon>Nitrosomonadaceae</taxon>
        <taxon>Nitrosomonas</taxon>
    </lineage>
</organism>
<dbReference type="Pfam" id="PF07514">
    <property type="entry name" value="TraI_2"/>
    <property type="match status" value="1"/>
</dbReference>
<sequence length="667" mass="74497">MLSSLLKFFGLLPGNSGIPAVVAPLRNHKTGRDDEIPRYPPFMQGLPVIPPDRLLQTQLALIERIRQTAVSSQEVFDRHYHPVIQRYSAYVHLLPASQSHHHRGAGGLLRHSLEVALYALQSSERVLLDIVLSPAKRREMEPRWQLAVFLAALCHDAGKPMTDMTIANRDRTVIWKPITESLYDWASRNGILSYYLEWREGRGRQHTALSNLMVDRIIGADTLAWIEEGGIELIIWLMESLNANPASSNSIHDLVIKADQTSVERDLKTIGATLAGFDLGIPVERMLTDIMRRLTREGVWRVNEPGARVWKIAGNTYLVWPAGGEDIARIIREEKLPGLARTSEGILEMLVERKLAYLREDGESPCWQIAPHCLKQKMPDIRLQAIQLKDDVLVSSTPLQPVEGDVYGDSDAAQQAEIPAQGSRQDATFAASDASQPVLSQADESNESNPDFLTETAGGILAGLLESLESGKRQWGRDVLLDDGKHLLIRWPEALSDCGLPLKSILEQLSNQHWLWIDPVTPWKKVIDVEMGGQICKAIRLEPRISQVMANKLANLTSGQKESPTDPTKAEAIQQKTASSCASMDRLGDAPSADTPRFPTRDELIVIMRHMNQVQPDQDGWIVLDRKLLARVCRESGYRCTVVSLSKLVKQYPERLAMEGGMIKCKP</sequence>
<evidence type="ECO:0000313" key="4">
    <source>
        <dbReference type="Proteomes" id="UP000198640"/>
    </source>
</evidence>
<dbReference type="Gene3D" id="1.10.3210.40">
    <property type="match status" value="1"/>
</dbReference>
<evidence type="ECO:0000259" key="2">
    <source>
        <dbReference type="Pfam" id="PF07514"/>
    </source>
</evidence>
<feature type="region of interest" description="Disordered" evidence="1">
    <location>
        <begin position="415"/>
        <end position="452"/>
    </location>
</feature>
<proteinExistence type="predicted"/>
<feature type="compositionally biased region" description="Polar residues" evidence="1">
    <location>
        <begin position="556"/>
        <end position="566"/>
    </location>
</feature>
<name>A0A1H3MGH2_9PROT</name>
<evidence type="ECO:0000313" key="3">
    <source>
        <dbReference type="EMBL" id="SDY75736.1"/>
    </source>
</evidence>
<dbReference type="CDD" id="cd00077">
    <property type="entry name" value="HDc"/>
    <property type="match status" value="1"/>
</dbReference>
<gene>
    <name evidence="3" type="ORF">SAMN05421881_106011</name>
</gene>
<protein>
    <submittedName>
        <fullName evidence="3">Conjugal transfer pilus assembly protein TraI</fullName>
    </submittedName>
</protein>
<evidence type="ECO:0000256" key="1">
    <source>
        <dbReference type="SAM" id="MobiDB-lite"/>
    </source>
</evidence>
<dbReference type="EMBL" id="FNOY01000060">
    <property type="protein sequence ID" value="SDY75736.1"/>
    <property type="molecule type" value="Genomic_DNA"/>
</dbReference>
<feature type="compositionally biased region" description="Polar residues" evidence="1">
    <location>
        <begin position="433"/>
        <end position="451"/>
    </location>
</feature>
<dbReference type="STRING" id="44576.SAMN05421881_106011"/>
<feature type="domain" description="Uncharacterised" evidence="2">
    <location>
        <begin position="49"/>
        <end position="363"/>
    </location>
</feature>
<dbReference type="InterPro" id="IPR003607">
    <property type="entry name" value="HD/PDEase_dom"/>
</dbReference>
<keyword evidence="4" id="KW-1185">Reference proteome</keyword>
<dbReference type="InterPro" id="IPR011119">
    <property type="entry name" value="Unchr_helicase_relaxase_TraI"/>
</dbReference>
<accession>A0A1H3MGH2</accession>
<dbReference type="Proteomes" id="UP000198640">
    <property type="component" value="Unassembled WGS sequence"/>
</dbReference>